<organism evidence="2 3">
    <name type="scientific">Gigaspora margarita</name>
    <dbReference type="NCBI Taxonomy" id="4874"/>
    <lineage>
        <taxon>Eukaryota</taxon>
        <taxon>Fungi</taxon>
        <taxon>Fungi incertae sedis</taxon>
        <taxon>Mucoromycota</taxon>
        <taxon>Glomeromycotina</taxon>
        <taxon>Glomeromycetes</taxon>
        <taxon>Diversisporales</taxon>
        <taxon>Gigasporaceae</taxon>
        <taxon>Gigaspora</taxon>
    </lineage>
</organism>
<keyword evidence="3" id="KW-1185">Reference proteome</keyword>
<dbReference type="Proteomes" id="UP000439903">
    <property type="component" value="Unassembled WGS sequence"/>
</dbReference>
<gene>
    <name evidence="2" type="ORF">F8M41_021631</name>
</gene>
<evidence type="ECO:0000256" key="1">
    <source>
        <dbReference type="SAM" id="MobiDB-lite"/>
    </source>
</evidence>
<dbReference type="EMBL" id="WTPW01000065">
    <property type="protein sequence ID" value="KAF0552563.1"/>
    <property type="molecule type" value="Genomic_DNA"/>
</dbReference>
<feature type="compositionally biased region" description="Acidic residues" evidence="1">
    <location>
        <begin position="508"/>
        <end position="519"/>
    </location>
</feature>
<evidence type="ECO:0000313" key="3">
    <source>
        <dbReference type="Proteomes" id="UP000439903"/>
    </source>
</evidence>
<accession>A0A8H4B1E9</accession>
<feature type="region of interest" description="Disordered" evidence="1">
    <location>
        <begin position="487"/>
        <end position="519"/>
    </location>
</feature>
<sequence length="519" mass="59323">MAIMMSFYYHQIEANSSIVEHHWEAYEAESGLETCGTANIRKEFSALASEIGNINIVDDNDNVNDNNLIQSFGELSDDTLSSDDDDDFNNYGTWGSKRAVSCNTKIDRARTMISKEVTPILGKRKREVVTIDLDIHPLIAPYSNIIFALQEHHVEEDSQRARHLIEILKWSVVDRDVFVEVGWRDTQLNEISTPRTEINLAISVLQNHISSKFHFAAKTLKALESKKKLINNGICWSNIPMFIGNFFIKYNYYDIDVITVVTAVLAVVSYKPTPACGLGSLPSENHIKIELWAKILSAAVSLHHSEFLPVWELQHLIPGNAGSGSSRSDFSAIITNQNDTQFAFFLVEFERDGFECHKDDVVIVAEATYEFNRILSLAHSPSEEEVNQIRLHYGLVNSATIRLSMLEPVYDEKRLKLVYIRHENIFSFNLHTHDPETNIENALKLITYLRETVCTDGMRIWSLLQRQPIKFNYKLKISLPKLPNKAVKSRPFKTKHTPKDKRPKYVTEDEMEESSNESQ</sequence>
<name>A0A8H4B1E9_GIGMA</name>
<feature type="compositionally biased region" description="Basic residues" evidence="1">
    <location>
        <begin position="487"/>
        <end position="504"/>
    </location>
</feature>
<dbReference type="AlphaFoldDB" id="A0A8H4B1E9"/>
<comment type="caution">
    <text evidence="2">The sequence shown here is derived from an EMBL/GenBank/DDBJ whole genome shotgun (WGS) entry which is preliminary data.</text>
</comment>
<reference evidence="2 3" key="1">
    <citation type="journal article" date="2019" name="Environ. Microbiol.">
        <title>At the nexus of three kingdoms: the genome of the mycorrhizal fungus Gigaspora margarita provides insights into plant, endobacterial and fungal interactions.</title>
        <authorList>
            <person name="Venice F."/>
            <person name="Ghignone S."/>
            <person name="Salvioli di Fossalunga A."/>
            <person name="Amselem J."/>
            <person name="Novero M."/>
            <person name="Xianan X."/>
            <person name="Sedzielewska Toro K."/>
            <person name="Morin E."/>
            <person name="Lipzen A."/>
            <person name="Grigoriev I.V."/>
            <person name="Henrissat B."/>
            <person name="Martin F.M."/>
            <person name="Bonfante P."/>
        </authorList>
    </citation>
    <scope>NUCLEOTIDE SEQUENCE [LARGE SCALE GENOMIC DNA]</scope>
    <source>
        <strain evidence="2 3">BEG34</strain>
    </source>
</reference>
<evidence type="ECO:0000313" key="2">
    <source>
        <dbReference type="EMBL" id="KAF0552563.1"/>
    </source>
</evidence>
<proteinExistence type="predicted"/>
<dbReference type="OrthoDB" id="2377383at2759"/>
<protein>
    <submittedName>
        <fullName evidence="2">Ran-binding protein 10</fullName>
    </submittedName>
</protein>